<evidence type="ECO:0000256" key="1">
    <source>
        <dbReference type="SAM" id="MobiDB-lite"/>
    </source>
</evidence>
<reference evidence="2" key="2">
    <citation type="submission" date="2022-06" db="UniProtKB">
        <authorList>
            <consortium name="EnsemblMetazoa"/>
        </authorList>
    </citation>
    <scope>IDENTIFICATION</scope>
    <source>
        <strain evidence="2">PS312</strain>
    </source>
</reference>
<feature type="region of interest" description="Disordered" evidence="1">
    <location>
        <begin position="52"/>
        <end position="107"/>
    </location>
</feature>
<feature type="compositionally biased region" description="Basic and acidic residues" evidence="1">
    <location>
        <begin position="84"/>
        <end position="101"/>
    </location>
</feature>
<accession>A0A2A6B5C4</accession>
<dbReference type="AlphaFoldDB" id="A0A2A6B5C4"/>
<dbReference type="EnsemblMetazoa" id="PPA33901.1">
    <property type="protein sequence ID" value="PPA33901.1"/>
    <property type="gene ID" value="WBGene00272270"/>
</dbReference>
<feature type="compositionally biased region" description="Polar residues" evidence="1">
    <location>
        <begin position="52"/>
        <end position="64"/>
    </location>
</feature>
<sequence length="107" mass="11747">MAQVRHCALHINSRIFQKSQKVVAVDGTSSSSSVLVPMTSPPSAWAEEATATFSGENNRRQNAVDSIPTPPPSLPSRQTKRAKNRVEKRGTELRPSDEGKRKGYTSR</sequence>
<protein>
    <submittedName>
        <fullName evidence="2">Uncharacterized protein</fullName>
    </submittedName>
</protein>
<reference evidence="3" key="1">
    <citation type="journal article" date="2008" name="Nat. Genet.">
        <title>The Pristionchus pacificus genome provides a unique perspective on nematode lifestyle and parasitism.</title>
        <authorList>
            <person name="Dieterich C."/>
            <person name="Clifton S.W."/>
            <person name="Schuster L.N."/>
            <person name="Chinwalla A."/>
            <person name="Delehaunty K."/>
            <person name="Dinkelacker I."/>
            <person name="Fulton L."/>
            <person name="Fulton R."/>
            <person name="Godfrey J."/>
            <person name="Minx P."/>
            <person name="Mitreva M."/>
            <person name="Roeseler W."/>
            <person name="Tian H."/>
            <person name="Witte H."/>
            <person name="Yang S.P."/>
            <person name="Wilson R.K."/>
            <person name="Sommer R.J."/>
        </authorList>
    </citation>
    <scope>NUCLEOTIDE SEQUENCE [LARGE SCALE GENOMIC DNA]</scope>
    <source>
        <strain evidence="3">PS312</strain>
    </source>
</reference>
<organism evidence="2 3">
    <name type="scientific">Pristionchus pacificus</name>
    <name type="common">Parasitic nematode worm</name>
    <dbReference type="NCBI Taxonomy" id="54126"/>
    <lineage>
        <taxon>Eukaryota</taxon>
        <taxon>Metazoa</taxon>
        <taxon>Ecdysozoa</taxon>
        <taxon>Nematoda</taxon>
        <taxon>Chromadorea</taxon>
        <taxon>Rhabditida</taxon>
        <taxon>Rhabditina</taxon>
        <taxon>Diplogasteromorpha</taxon>
        <taxon>Diplogasteroidea</taxon>
        <taxon>Neodiplogasteridae</taxon>
        <taxon>Pristionchus</taxon>
    </lineage>
</organism>
<evidence type="ECO:0000313" key="2">
    <source>
        <dbReference type="EnsemblMetazoa" id="PPA33901.1"/>
    </source>
</evidence>
<accession>A0A8R1YUF1</accession>
<keyword evidence="3" id="KW-1185">Reference proteome</keyword>
<name>A0A2A6B5C4_PRIPA</name>
<gene>
    <name evidence="2" type="primary">WBGene00272270</name>
</gene>
<proteinExistence type="predicted"/>
<dbReference type="Proteomes" id="UP000005239">
    <property type="component" value="Unassembled WGS sequence"/>
</dbReference>
<evidence type="ECO:0000313" key="3">
    <source>
        <dbReference type="Proteomes" id="UP000005239"/>
    </source>
</evidence>